<dbReference type="STRING" id="521011.Mpal_0242"/>
<dbReference type="Pfam" id="PF03949">
    <property type="entry name" value="Malic_M"/>
    <property type="match status" value="1"/>
</dbReference>
<dbReference type="SMART" id="SM00919">
    <property type="entry name" value="Malic_M"/>
    <property type="match status" value="1"/>
</dbReference>
<dbReference type="AlphaFoldDB" id="B8GJ53"/>
<organism evidence="5 6">
    <name type="scientific">Methanosphaerula palustris (strain ATCC BAA-1556 / DSM 19958 / E1-9c)</name>
    <dbReference type="NCBI Taxonomy" id="521011"/>
    <lineage>
        <taxon>Archaea</taxon>
        <taxon>Methanobacteriati</taxon>
        <taxon>Methanobacteriota</taxon>
        <taxon>Stenosarchaea group</taxon>
        <taxon>Methanomicrobia</taxon>
        <taxon>Methanomicrobiales</taxon>
        <taxon>Methanoregulaceae</taxon>
        <taxon>Methanosphaerula</taxon>
    </lineage>
</organism>
<dbReference type="InterPro" id="IPR012302">
    <property type="entry name" value="Malic_NAD-bd"/>
</dbReference>
<dbReference type="SMART" id="SM01274">
    <property type="entry name" value="malic"/>
    <property type="match status" value="1"/>
</dbReference>
<dbReference type="Gene3D" id="3.40.50.10380">
    <property type="entry name" value="Malic enzyme, N-terminal domain"/>
    <property type="match status" value="1"/>
</dbReference>
<dbReference type="GO" id="GO:0051287">
    <property type="term" value="F:NAD binding"/>
    <property type="evidence" value="ECO:0007669"/>
    <property type="project" value="InterPro"/>
</dbReference>
<dbReference type="EC" id="1.1.1.38" evidence="5"/>
<dbReference type="InterPro" id="IPR037062">
    <property type="entry name" value="Malic_N_dom_sf"/>
</dbReference>
<evidence type="ECO:0000259" key="4">
    <source>
        <dbReference type="SMART" id="SM01274"/>
    </source>
</evidence>
<dbReference type="GO" id="GO:0004470">
    <property type="term" value="F:malic enzyme activity"/>
    <property type="evidence" value="ECO:0007669"/>
    <property type="project" value="InterPro"/>
</dbReference>
<dbReference type="PIRSF" id="PIRSF000106">
    <property type="entry name" value="ME"/>
    <property type="match status" value="1"/>
</dbReference>
<dbReference type="Proteomes" id="UP000002457">
    <property type="component" value="Chromosome"/>
</dbReference>
<dbReference type="OrthoDB" id="45556at2157"/>
<dbReference type="PANTHER" id="PTHR43237:SF4">
    <property type="entry name" value="NADP-DEPENDENT MALIC ENZYME"/>
    <property type="match status" value="1"/>
</dbReference>
<dbReference type="SUPFAM" id="SSF53223">
    <property type="entry name" value="Aminoacid dehydrogenase-like, N-terminal domain"/>
    <property type="match status" value="1"/>
</dbReference>
<dbReference type="InterPro" id="IPR001891">
    <property type="entry name" value="Malic_OxRdtase"/>
</dbReference>
<dbReference type="SUPFAM" id="SSF51735">
    <property type="entry name" value="NAD(P)-binding Rossmann-fold domains"/>
    <property type="match status" value="1"/>
</dbReference>
<dbReference type="Pfam" id="PF00390">
    <property type="entry name" value="malic"/>
    <property type="match status" value="1"/>
</dbReference>
<dbReference type="eggNOG" id="arCOG00853">
    <property type="taxonomic scope" value="Archaea"/>
</dbReference>
<evidence type="ECO:0000256" key="2">
    <source>
        <dbReference type="ARBA" id="ARBA00023002"/>
    </source>
</evidence>
<dbReference type="HOGENOM" id="CLU_034446_2_1_2"/>
<name>B8GJ53_METPE</name>
<dbReference type="InterPro" id="IPR036291">
    <property type="entry name" value="NAD(P)-bd_dom_sf"/>
</dbReference>
<comment type="similarity">
    <text evidence="1">Belongs to the malic enzymes family.</text>
</comment>
<feature type="domain" description="Malic enzyme NAD-binding" evidence="3">
    <location>
        <begin position="165"/>
        <end position="396"/>
    </location>
</feature>
<sequence length="414" mass="44033">MTDREEKKDVYAEALTLHRTYHGKLAVQATVPLNTREDLGRAYTPGVAAVCRELERDPSLAYTYTIKGNTVAVVTDGSAVLGFGNIGGTAAIPVMEGKAALFKRFAGIDAFPICFAEQSDDIVKQIRNLAPVFGGINLEDIAAPRCFEIEEELQDLNIPVMHDDQHGTAIVVLAALKNACTATGKKVEDLRIVVIGAGAAGFAITRLLRCIGYESRVCQPIRELLVCDREGIIHRNRPGLYSNKYKFIIGEETNPAGRTGSIADALNGADVCIGVSGPGVVTGEMIRSMNSDPIVFAMANPVPEILPDEAVRAGAAVVGTGRSDFPNQINNVLVFPGFFRGALDARAARVTDEMKLAAATALASMVRHPSLDRILPSVLNRGVARAVADAVRKAAIASGVALIVTEEKVKRGGT</sequence>
<dbReference type="InterPro" id="IPR012301">
    <property type="entry name" value="Malic_N_dom"/>
</dbReference>
<dbReference type="InterPro" id="IPR046346">
    <property type="entry name" value="Aminoacid_DH-like_N_sf"/>
</dbReference>
<dbReference type="PANTHER" id="PTHR43237">
    <property type="entry name" value="NADP-DEPENDENT MALIC ENZYME"/>
    <property type="match status" value="1"/>
</dbReference>
<keyword evidence="6" id="KW-1185">Reference proteome</keyword>
<evidence type="ECO:0000313" key="6">
    <source>
        <dbReference type="Proteomes" id="UP000002457"/>
    </source>
</evidence>
<dbReference type="KEGG" id="mpl:Mpal_0242"/>
<dbReference type="Gene3D" id="3.40.50.720">
    <property type="entry name" value="NAD(P)-binding Rossmann-like Domain"/>
    <property type="match status" value="1"/>
</dbReference>
<evidence type="ECO:0000256" key="1">
    <source>
        <dbReference type="ARBA" id="ARBA00008785"/>
    </source>
</evidence>
<dbReference type="InterPro" id="IPR051674">
    <property type="entry name" value="Malate_Decarboxylase"/>
</dbReference>
<feature type="domain" description="Malic enzyme N-terminal" evidence="4">
    <location>
        <begin position="22"/>
        <end position="154"/>
    </location>
</feature>
<keyword evidence="2 5" id="KW-0560">Oxidoreductase</keyword>
<dbReference type="EMBL" id="CP001338">
    <property type="protein sequence ID" value="ACL15626.1"/>
    <property type="molecule type" value="Genomic_DNA"/>
</dbReference>
<dbReference type="CDD" id="cd05311">
    <property type="entry name" value="NAD_bind_2_malic_enz"/>
    <property type="match status" value="1"/>
</dbReference>
<accession>B8GJ53</accession>
<evidence type="ECO:0000259" key="3">
    <source>
        <dbReference type="SMART" id="SM00919"/>
    </source>
</evidence>
<proteinExistence type="inferred from homology"/>
<gene>
    <name evidence="5" type="ordered locus">Mpal_0242</name>
</gene>
<evidence type="ECO:0000313" key="5">
    <source>
        <dbReference type="EMBL" id="ACL15626.1"/>
    </source>
</evidence>
<protein>
    <submittedName>
        <fullName evidence="5">Malate dehydrogenase (Oxaloacetate-decarboxylating)</fullName>
        <ecNumber evidence="5">1.1.1.38</ecNumber>
    </submittedName>
</protein>
<dbReference type="InterPro" id="IPR045213">
    <property type="entry name" value="Malic_NAD-bd_bact_type"/>
</dbReference>
<dbReference type="GO" id="GO:0016616">
    <property type="term" value="F:oxidoreductase activity, acting on the CH-OH group of donors, NAD or NADP as acceptor"/>
    <property type="evidence" value="ECO:0007669"/>
    <property type="project" value="InterPro"/>
</dbReference>
<reference evidence="5 6" key="1">
    <citation type="journal article" date="2015" name="Genome Announc.">
        <title>Complete Genome Sequence of Methanosphaerula palustris E1-9CT, a Hydrogenotrophic Methanogen Isolated from a Minerotrophic Fen Peatland.</title>
        <authorList>
            <person name="Cadillo-Quiroz H."/>
            <person name="Browne P."/>
            <person name="Kyrpides N."/>
            <person name="Woyke T."/>
            <person name="Goodwin L."/>
            <person name="Detter C."/>
            <person name="Yavitt J.B."/>
            <person name="Zinder S.H."/>
        </authorList>
    </citation>
    <scope>NUCLEOTIDE SEQUENCE [LARGE SCALE GENOMIC DNA]</scope>
    <source>
        <strain evidence="6">ATCC BAA-1556 / DSM 19958 / E1-9c</strain>
    </source>
</reference>
<dbReference type="RefSeq" id="WP_012616945.1">
    <property type="nucleotide sequence ID" value="NC_011832.1"/>
</dbReference>
<dbReference type="GeneID" id="7270628"/>